<organism evidence="1 2">
    <name type="scientific">Capnocytophaga ochracea</name>
    <dbReference type="NCBI Taxonomy" id="1018"/>
    <lineage>
        <taxon>Bacteria</taxon>
        <taxon>Pseudomonadati</taxon>
        <taxon>Bacteroidota</taxon>
        <taxon>Flavobacteriia</taxon>
        <taxon>Flavobacteriales</taxon>
        <taxon>Flavobacteriaceae</taxon>
        <taxon>Capnocytophaga</taxon>
    </lineage>
</organism>
<gene>
    <name evidence="1" type="ORF">NCTC11546_00423</name>
</gene>
<dbReference type="Proteomes" id="UP000249891">
    <property type="component" value="Unassembled WGS sequence"/>
</dbReference>
<name>A0A2X2RLQ5_CAPOC</name>
<protein>
    <submittedName>
        <fullName evidence="1">Uncharacterized protein</fullName>
    </submittedName>
</protein>
<reference evidence="1 2" key="1">
    <citation type="submission" date="2018-06" db="EMBL/GenBank/DDBJ databases">
        <authorList>
            <consortium name="Pathogen Informatics"/>
            <person name="Doyle S."/>
        </authorList>
    </citation>
    <scope>NUCLEOTIDE SEQUENCE [LARGE SCALE GENOMIC DNA]</scope>
    <source>
        <strain evidence="1 2">NCTC11546</strain>
    </source>
</reference>
<proteinExistence type="predicted"/>
<accession>A0A2X2RLQ5</accession>
<evidence type="ECO:0000313" key="2">
    <source>
        <dbReference type="Proteomes" id="UP000249891"/>
    </source>
</evidence>
<dbReference type="AlphaFoldDB" id="A0A2X2RLQ5"/>
<sequence length="37" mass="4330">MLYFVVKKISNLMIINVSYTLCITIFQDSFKLPISFV</sequence>
<dbReference type="EMBL" id="UARG01000017">
    <property type="protein sequence ID" value="SQA77221.1"/>
    <property type="molecule type" value="Genomic_DNA"/>
</dbReference>
<evidence type="ECO:0000313" key="1">
    <source>
        <dbReference type="EMBL" id="SQA77221.1"/>
    </source>
</evidence>